<sequence length="138" mass="14613">MKSRLFSALPSIVFGLLIAIGPQTFVKVCEVMDKPMKCHWMAQASLGVGIVIALLGIFALVLNASARIGLAIAAFLLGGLEIGVATFLIGPCKMPEMHCHSTTQPFLIVVSVLLMIFALISVGSDIRTNGLNKTEASN</sequence>
<evidence type="ECO:0008006" key="4">
    <source>
        <dbReference type="Google" id="ProtNLM"/>
    </source>
</evidence>
<proteinExistence type="predicted"/>
<accession>S2VYD2</accession>
<dbReference type="OrthoDB" id="3239888at2"/>
<comment type="caution">
    <text evidence="2">The sequence shown here is derived from an EMBL/GenBank/DDBJ whole genome shotgun (WGS) entry which is preliminary data.</text>
</comment>
<feature type="transmembrane region" description="Helical" evidence="1">
    <location>
        <begin position="102"/>
        <end position="123"/>
    </location>
</feature>
<dbReference type="Pfam" id="PF14387">
    <property type="entry name" value="DUF4418"/>
    <property type="match status" value="1"/>
</dbReference>
<evidence type="ECO:0000313" key="3">
    <source>
        <dbReference type="Proteomes" id="UP000014417"/>
    </source>
</evidence>
<dbReference type="AlphaFoldDB" id="S2VYD2"/>
<dbReference type="HOGENOM" id="CLU_134846_2_0_11"/>
<dbReference type="EMBL" id="AGZR01000009">
    <property type="protein sequence ID" value="EPD32543.1"/>
    <property type="molecule type" value="Genomic_DNA"/>
</dbReference>
<dbReference type="InterPro" id="IPR025531">
    <property type="entry name" value="DUF4418"/>
</dbReference>
<keyword evidence="3" id="KW-1185">Reference proteome</keyword>
<evidence type="ECO:0000313" key="2">
    <source>
        <dbReference type="EMBL" id="EPD32543.1"/>
    </source>
</evidence>
<dbReference type="Proteomes" id="UP000014417">
    <property type="component" value="Unassembled WGS sequence"/>
</dbReference>
<reference evidence="2 3" key="1">
    <citation type="submission" date="2013-04" db="EMBL/GenBank/DDBJ databases">
        <title>The Genome Sequence of Propionimicrobium lymphophilum ACS-093-V-SCH5.</title>
        <authorList>
            <consortium name="The Broad Institute Genomics Platform"/>
            <person name="Earl A."/>
            <person name="Ward D."/>
            <person name="Feldgarden M."/>
            <person name="Gevers D."/>
            <person name="Saerens B."/>
            <person name="Vaneechoutte M."/>
            <person name="Walker B."/>
            <person name="Young S."/>
            <person name="Zeng Q."/>
            <person name="Gargeya S."/>
            <person name="Fitzgerald M."/>
            <person name="Haas B."/>
            <person name="Abouelleil A."/>
            <person name="Allen A.W."/>
            <person name="Alvarado L."/>
            <person name="Arachchi H.M."/>
            <person name="Berlin A.M."/>
            <person name="Chapman S.B."/>
            <person name="Gainer-Dewar J."/>
            <person name="Goldberg J."/>
            <person name="Griggs A."/>
            <person name="Gujja S."/>
            <person name="Hansen M."/>
            <person name="Howarth C."/>
            <person name="Imamovic A."/>
            <person name="Ireland A."/>
            <person name="Larimer J."/>
            <person name="McCowan C."/>
            <person name="Murphy C."/>
            <person name="Pearson M."/>
            <person name="Poon T.W."/>
            <person name="Priest M."/>
            <person name="Roberts A."/>
            <person name="Saif S."/>
            <person name="Shea T."/>
            <person name="Sisk P."/>
            <person name="Sykes S."/>
            <person name="Wortman J."/>
            <person name="Nusbaum C."/>
            <person name="Birren B."/>
        </authorList>
    </citation>
    <scope>NUCLEOTIDE SEQUENCE [LARGE SCALE GENOMIC DNA]</scope>
    <source>
        <strain evidence="2 3">ACS-093-V-SCH5</strain>
    </source>
</reference>
<gene>
    <name evidence="2" type="ORF">HMPREF9306_02115</name>
</gene>
<evidence type="ECO:0000256" key="1">
    <source>
        <dbReference type="SAM" id="Phobius"/>
    </source>
</evidence>
<keyword evidence="1" id="KW-0812">Transmembrane</keyword>
<keyword evidence="1" id="KW-0472">Membrane</keyword>
<keyword evidence="1" id="KW-1133">Transmembrane helix</keyword>
<protein>
    <recommendedName>
        <fullName evidence="4">DUF4418 domain-containing protein</fullName>
    </recommendedName>
</protein>
<name>S2VYD2_9ACTN</name>
<feature type="transmembrane region" description="Helical" evidence="1">
    <location>
        <begin position="69"/>
        <end position="90"/>
    </location>
</feature>
<dbReference type="RefSeq" id="WP_016456918.1">
    <property type="nucleotide sequence ID" value="NZ_KE150269.1"/>
</dbReference>
<feature type="transmembrane region" description="Helical" evidence="1">
    <location>
        <begin position="42"/>
        <end position="62"/>
    </location>
</feature>
<organism evidence="2 3">
    <name type="scientific">Propionimicrobium lymphophilum ACS-093-V-SCH5</name>
    <dbReference type="NCBI Taxonomy" id="883161"/>
    <lineage>
        <taxon>Bacteria</taxon>
        <taxon>Bacillati</taxon>
        <taxon>Actinomycetota</taxon>
        <taxon>Actinomycetes</taxon>
        <taxon>Propionibacteriales</taxon>
        <taxon>Propionibacteriaceae</taxon>
        <taxon>Propionimicrobium</taxon>
    </lineage>
</organism>
<dbReference type="STRING" id="883161.HMPREF9306_02115"/>